<dbReference type="InterPro" id="IPR001360">
    <property type="entry name" value="Glyco_hydro_1"/>
</dbReference>
<comment type="similarity">
    <text evidence="1 8">Belongs to the glycosyl hydrolase 1 family.</text>
</comment>
<evidence type="ECO:0000256" key="4">
    <source>
        <dbReference type="ARBA" id="ARBA00022801"/>
    </source>
</evidence>
<proteinExistence type="inferred from homology"/>
<dbReference type="EMBL" id="JALNTZ010000001">
    <property type="protein sequence ID" value="KAJ3666408.1"/>
    <property type="molecule type" value="Genomic_DNA"/>
</dbReference>
<keyword evidence="6 9" id="KW-0326">Glycosidase</keyword>
<dbReference type="Pfam" id="PF00232">
    <property type="entry name" value="Glyco_hydro_1"/>
    <property type="match status" value="1"/>
</dbReference>
<reference evidence="11" key="1">
    <citation type="journal article" date="2023" name="G3 (Bethesda)">
        <title>Whole genome assemblies of Zophobas morio and Tenebrio molitor.</title>
        <authorList>
            <person name="Kaur S."/>
            <person name="Stinson S.A."/>
            <person name="diCenzo G.C."/>
        </authorList>
    </citation>
    <scope>NUCLEOTIDE SEQUENCE</scope>
    <source>
        <strain evidence="11">QUZm001</strain>
    </source>
</reference>
<evidence type="ECO:0000256" key="6">
    <source>
        <dbReference type="ARBA" id="ARBA00023295"/>
    </source>
</evidence>
<sequence length="496" mass="57169">MISSVKLITLLMVFTLTQRPTETASNRSFPASFKFGIATSAHQIEGAWNEDGKGENIWDHICHTNPNYIDNRDNADITCDSYHKYKKDVAMLKYLGVNYYRFSLSWSRIIPFGIADSPVNPAGILYYQNLLQELVDNNIEPLVTISCFDHPETLQEYGGFPNPEFEEHFAYYVRVVFQNFGHLVKYWITFNEPLESCQQGYGTGTLAPAYSHSGLTDYKCAHNIIKAHAKAYHIYDEEFRPQQQGSVGIVLDTSWYEPATGSAADVEASERALQFLFGWYMHPIAYGNYPSVMIDRVDQRSKQQGFNTSRLPKFTEDEIEYIKGTYDFLAINTYTTVYAQAKEEYDIDVISWDSDMNVDMFIDDSWEETGSSWLRVVPWGIRKLLNWLKKTYNNPEIFITENGVSDKGGLQDDQRINFFREYLSNVLDAVLDDGVNVTRYTAWSLMDNFEWVRGFSEKFGLYHVDFEDPERSRTPKASAEYYAQVIATRCLVDVCD</sequence>
<evidence type="ECO:0000313" key="11">
    <source>
        <dbReference type="EMBL" id="KAJ3666408.1"/>
    </source>
</evidence>
<comment type="subunit">
    <text evidence="2">Homodimer.</text>
</comment>
<evidence type="ECO:0000256" key="5">
    <source>
        <dbReference type="ARBA" id="ARBA00023180"/>
    </source>
</evidence>
<dbReference type="InterPro" id="IPR018120">
    <property type="entry name" value="Glyco_hydro_1_AS"/>
</dbReference>
<dbReference type="Gene3D" id="3.20.20.80">
    <property type="entry name" value="Glycosidases"/>
    <property type="match status" value="1"/>
</dbReference>
<evidence type="ECO:0000256" key="2">
    <source>
        <dbReference type="ARBA" id="ARBA00011738"/>
    </source>
</evidence>
<dbReference type="InterPro" id="IPR033132">
    <property type="entry name" value="GH_1_N_CS"/>
</dbReference>
<dbReference type="SUPFAM" id="SSF51445">
    <property type="entry name" value="(Trans)glycosidases"/>
    <property type="match status" value="1"/>
</dbReference>
<dbReference type="FunFam" id="3.20.20.80:FF:000013">
    <property type="entry name" value="lactase-phlorizin hydrolase"/>
    <property type="match status" value="1"/>
</dbReference>
<feature type="signal peptide" evidence="10">
    <location>
        <begin position="1"/>
        <end position="23"/>
    </location>
</feature>
<feature type="active site" description="Nucleophile" evidence="7">
    <location>
        <position position="401"/>
    </location>
</feature>
<keyword evidence="5" id="KW-0325">Glycoprotein</keyword>
<organism evidence="11 12">
    <name type="scientific">Zophobas morio</name>
    <dbReference type="NCBI Taxonomy" id="2755281"/>
    <lineage>
        <taxon>Eukaryota</taxon>
        <taxon>Metazoa</taxon>
        <taxon>Ecdysozoa</taxon>
        <taxon>Arthropoda</taxon>
        <taxon>Hexapoda</taxon>
        <taxon>Insecta</taxon>
        <taxon>Pterygota</taxon>
        <taxon>Neoptera</taxon>
        <taxon>Endopterygota</taxon>
        <taxon>Coleoptera</taxon>
        <taxon>Polyphaga</taxon>
        <taxon>Cucujiformia</taxon>
        <taxon>Tenebrionidae</taxon>
        <taxon>Zophobas</taxon>
    </lineage>
</organism>
<dbReference type="GO" id="GO:0008422">
    <property type="term" value="F:beta-glucosidase activity"/>
    <property type="evidence" value="ECO:0007669"/>
    <property type="project" value="TreeGrafter"/>
</dbReference>
<accession>A0AA38J3D5</accession>
<dbReference type="PROSITE" id="PS00653">
    <property type="entry name" value="GLYCOSYL_HYDROL_F1_2"/>
    <property type="match status" value="1"/>
</dbReference>
<feature type="chain" id="PRO_5041447951" description="beta-glucosidase" evidence="10">
    <location>
        <begin position="24"/>
        <end position="496"/>
    </location>
</feature>
<dbReference type="PRINTS" id="PR00131">
    <property type="entry name" value="GLHYDRLASE1"/>
</dbReference>
<dbReference type="GO" id="GO:0005975">
    <property type="term" value="P:carbohydrate metabolic process"/>
    <property type="evidence" value="ECO:0007669"/>
    <property type="project" value="InterPro"/>
</dbReference>
<dbReference type="PANTHER" id="PTHR10353">
    <property type="entry name" value="GLYCOSYL HYDROLASE"/>
    <property type="match status" value="1"/>
</dbReference>
<name>A0AA38J3D5_9CUCU</name>
<dbReference type="PANTHER" id="PTHR10353:SF36">
    <property type="entry name" value="LP05116P"/>
    <property type="match status" value="1"/>
</dbReference>
<dbReference type="InterPro" id="IPR017853">
    <property type="entry name" value="GH"/>
</dbReference>
<evidence type="ECO:0000256" key="1">
    <source>
        <dbReference type="ARBA" id="ARBA00010838"/>
    </source>
</evidence>
<protein>
    <recommendedName>
        <fullName evidence="3">beta-glucosidase</fullName>
        <ecNumber evidence="3">3.2.1.21</ecNumber>
    </recommendedName>
</protein>
<evidence type="ECO:0000256" key="9">
    <source>
        <dbReference type="RuleBase" id="RU004468"/>
    </source>
</evidence>
<gene>
    <name evidence="11" type="ORF">Zmor_001850</name>
</gene>
<evidence type="ECO:0000256" key="10">
    <source>
        <dbReference type="SAM" id="SignalP"/>
    </source>
</evidence>
<evidence type="ECO:0000313" key="12">
    <source>
        <dbReference type="Proteomes" id="UP001168821"/>
    </source>
</evidence>
<dbReference type="PROSITE" id="PS00572">
    <property type="entry name" value="GLYCOSYL_HYDROL_F1_1"/>
    <property type="match status" value="1"/>
</dbReference>
<keyword evidence="10" id="KW-0732">Signal</keyword>
<evidence type="ECO:0000256" key="3">
    <source>
        <dbReference type="ARBA" id="ARBA00012744"/>
    </source>
</evidence>
<evidence type="ECO:0000256" key="7">
    <source>
        <dbReference type="PROSITE-ProRule" id="PRU10055"/>
    </source>
</evidence>
<dbReference type="Proteomes" id="UP001168821">
    <property type="component" value="Unassembled WGS sequence"/>
</dbReference>
<comment type="caution">
    <text evidence="11">The sequence shown here is derived from an EMBL/GenBank/DDBJ whole genome shotgun (WGS) entry which is preliminary data.</text>
</comment>
<dbReference type="AlphaFoldDB" id="A0AA38J3D5"/>
<keyword evidence="4 9" id="KW-0378">Hydrolase</keyword>
<keyword evidence="12" id="KW-1185">Reference proteome</keyword>
<evidence type="ECO:0000256" key="8">
    <source>
        <dbReference type="RuleBase" id="RU003690"/>
    </source>
</evidence>
<dbReference type="EC" id="3.2.1.21" evidence="3"/>